<name>A0A371IV47_9FIRM</name>
<reference evidence="1 2" key="1">
    <citation type="journal article" date="2017" name="Genome Announc.">
        <title>Draft Genome Sequence of Romboutsia maritimum sp. nov. Strain CCRI-22766(T), Isolated from Coastal Estuarine Mud.</title>
        <authorList>
            <person name="Maheux A.F."/>
            <person name="Boudreau D.K."/>
            <person name="Berube E."/>
            <person name="Boissinot M."/>
            <person name="Raymond F."/>
            <person name="Brodeur S."/>
            <person name="Corbeil J."/>
            <person name="Brightwell G."/>
            <person name="Broda D."/>
            <person name="Omar R.F."/>
            <person name="Bergeron M.G."/>
        </authorList>
    </citation>
    <scope>NUCLEOTIDE SEQUENCE [LARGE SCALE GENOMIC DNA]</scope>
    <source>
        <strain evidence="1 2">CCRI-22766</strain>
    </source>
</reference>
<evidence type="ECO:0000313" key="2">
    <source>
        <dbReference type="Proteomes" id="UP000243494"/>
    </source>
</evidence>
<dbReference type="EMBL" id="NOJZ02000003">
    <property type="protein sequence ID" value="RDY24341.1"/>
    <property type="molecule type" value="Genomic_DNA"/>
</dbReference>
<keyword evidence="2" id="KW-1185">Reference proteome</keyword>
<gene>
    <name evidence="1" type="ORF">CHF27_003010</name>
</gene>
<dbReference type="OrthoDB" id="1650869at2"/>
<accession>A0A371IV47</accession>
<proteinExistence type="predicted"/>
<dbReference type="AlphaFoldDB" id="A0A371IV47"/>
<dbReference type="Proteomes" id="UP000243494">
    <property type="component" value="Unassembled WGS sequence"/>
</dbReference>
<protein>
    <submittedName>
        <fullName evidence="1">Uncharacterized protein</fullName>
    </submittedName>
</protein>
<sequence length="123" mass="14697">MEYKQDWLLRQIENISRLVASLIFNTSTITYEINDKINLSETDMLYKEISLLLRKNKICEAEDLLFRSLEESNKDYLRLGIDFYQTINELDDDKLKECNFSRKEIMEGLTDLLEIYKVPNFII</sequence>
<comment type="caution">
    <text evidence="1">The sequence shown here is derived from an EMBL/GenBank/DDBJ whole genome shotgun (WGS) entry which is preliminary data.</text>
</comment>
<dbReference type="Pfam" id="PF20092">
    <property type="entry name" value="DUF6483"/>
    <property type="match status" value="1"/>
</dbReference>
<organism evidence="1 2">
    <name type="scientific">Romboutsia maritimum</name>
    <dbReference type="NCBI Taxonomy" id="2020948"/>
    <lineage>
        <taxon>Bacteria</taxon>
        <taxon>Bacillati</taxon>
        <taxon>Bacillota</taxon>
        <taxon>Clostridia</taxon>
        <taxon>Peptostreptococcales</taxon>
        <taxon>Peptostreptococcaceae</taxon>
        <taxon>Romboutsia</taxon>
    </lineage>
</organism>
<evidence type="ECO:0000313" key="1">
    <source>
        <dbReference type="EMBL" id="RDY24341.1"/>
    </source>
</evidence>
<dbReference type="InterPro" id="IPR045507">
    <property type="entry name" value="DUF6483"/>
</dbReference>
<dbReference type="RefSeq" id="WP_115975905.1">
    <property type="nucleotide sequence ID" value="NZ_NOJZ02000003.1"/>
</dbReference>